<keyword evidence="11" id="KW-1185">Reference proteome</keyword>
<evidence type="ECO:0000256" key="3">
    <source>
        <dbReference type="ARBA" id="ARBA00022434"/>
    </source>
</evidence>
<comment type="function">
    <text evidence="1 8">Iron-storage protein.</text>
</comment>
<dbReference type="InterPro" id="IPR008331">
    <property type="entry name" value="Ferritin_DPS_dom"/>
</dbReference>
<dbReference type="Proteomes" id="UP000746471">
    <property type="component" value="Unassembled WGS sequence"/>
</dbReference>
<evidence type="ECO:0000256" key="2">
    <source>
        <dbReference type="ARBA" id="ARBA00006950"/>
    </source>
</evidence>
<evidence type="ECO:0000256" key="4">
    <source>
        <dbReference type="ARBA" id="ARBA00022723"/>
    </source>
</evidence>
<dbReference type="Gene3D" id="1.20.1260.10">
    <property type="match status" value="1"/>
</dbReference>
<evidence type="ECO:0000256" key="7">
    <source>
        <dbReference type="ARBA" id="ARBA00048035"/>
    </source>
</evidence>
<evidence type="ECO:0000259" key="9">
    <source>
        <dbReference type="PROSITE" id="PS50905"/>
    </source>
</evidence>
<keyword evidence="4 8" id="KW-0479">Metal-binding</keyword>
<dbReference type="InterPro" id="IPR012347">
    <property type="entry name" value="Ferritin-like"/>
</dbReference>
<comment type="catalytic activity">
    <reaction evidence="7 8">
        <text>4 Fe(2+) + O2 + 6 H2O = 4 iron(III) oxide-hydroxide + 12 H(+)</text>
        <dbReference type="Rhea" id="RHEA:11972"/>
        <dbReference type="ChEBI" id="CHEBI:15377"/>
        <dbReference type="ChEBI" id="CHEBI:15378"/>
        <dbReference type="ChEBI" id="CHEBI:15379"/>
        <dbReference type="ChEBI" id="CHEBI:29033"/>
        <dbReference type="ChEBI" id="CHEBI:78619"/>
        <dbReference type="EC" id="1.16.3.2"/>
    </reaction>
</comment>
<evidence type="ECO:0000256" key="5">
    <source>
        <dbReference type="ARBA" id="ARBA00023002"/>
    </source>
</evidence>
<keyword evidence="5" id="KW-0560">Oxidoreductase</keyword>
<keyword evidence="6 8" id="KW-0408">Iron</keyword>
<dbReference type="CDD" id="cd01055">
    <property type="entry name" value="Nonheme_Ferritin"/>
    <property type="match status" value="1"/>
</dbReference>
<organism evidence="10 11">
    <name type="scientific">Fusibacter paucivorans</name>
    <dbReference type="NCBI Taxonomy" id="76009"/>
    <lineage>
        <taxon>Bacteria</taxon>
        <taxon>Bacillati</taxon>
        <taxon>Bacillota</taxon>
        <taxon>Clostridia</taxon>
        <taxon>Eubacteriales</taxon>
        <taxon>Eubacteriales Family XII. Incertae Sedis</taxon>
        <taxon>Fusibacter</taxon>
    </lineage>
</organism>
<keyword evidence="3 8" id="KW-0409">Iron storage</keyword>
<evidence type="ECO:0000256" key="6">
    <source>
        <dbReference type="ARBA" id="ARBA00023004"/>
    </source>
</evidence>
<dbReference type="InterPro" id="IPR009078">
    <property type="entry name" value="Ferritin-like_SF"/>
</dbReference>
<evidence type="ECO:0000313" key="11">
    <source>
        <dbReference type="Proteomes" id="UP000746471"/>
    </source>
</evidence>
<comment type="subcellular location">
    <subcellularLocation>
        <location evidence="8">Cytoplasm</location>
    </subcellularLocation>
</comment>
<evidence type="ECO:0000256" key="8">
    <source>
        <dbReference type="RuleBase" id="RU361145"/>
    </source>
</evidence>
<dbReference type="PANTHER" id="PTHR11431">
    <property type="entry name" value="FERRITIN"/>
    <property type="match status" value="1"/>
</dbReference>
<name>A0ABS5PQ60_9FIRM</name>
<gene>
    <name evidence="10" type="ORF">KHM83_11490</name>
</gene>
<comment type="caution">
    <text evidence="10">The sequence shown here is derived from an EMBL/GenBank/DDBJ whole genome shotgun (WGS) entry which is preliminary data.</text>
</comment>
<feature type="domain" description="Ferritin-like diiron" evidence="9">
    <location>
        <begin position="1"/>
        <end position="145"/>
    </location>
</feature>
<dbReference type="EMBL" id="JAHBCL010000018">
    <property type="protein sequence ID" value="MBS7527305.1"/>
    <property type="molecule type" value="Genomic_DNA"/>
</dbReference>
<sequence>MIKPKLEAIINKQINAELYSAYLYLSMSSYFESINLPGFANWMKVQFEEEQFHAMRFFTYLSERGGRVVLEAIEKPQTEWKNAIEVFEHTLEHEKHVTALLNDIADLAEVEKDRATQNLMVWFIDEQVEEEGSAEKILNELKWIKGEGHGMLMLDREMAARVFTPPTVGA</sequence>
<dbReference type="InterPro" id="IPR001519">
    <property type="entry name" value="Ferritin"/>
</dbReference>
<reference evidence="10 11" key="1">
    <citation type="submission" date="2021-05" db="EMBL/GenBank/DDBJ databases">
        <title>Fusibacter ferrireducens sp. nov., an anaerobic, sulfur- and Fe-reducing bacterium isolated from the mangrove sediment.</title>
        <authorList>
            <person name="Qiu D."/>
        </authorList>
    </citation>
    <scope>NUCLEOTIDE SEQUENCE [LARGE SCALE GENOMIC DNA]</scope>
    <source>
        <strain evidence="10 11">DSM 12116</strain>
    </source>
</reference>
<dbReference type="InterPro" id="IPR009040">
    <property type="entry name" value="Ferritin-like_diiron"/>
</dbReference>
<evidence type="ECO:0000313" key="10">
    <source>
        <dbReference type="EMBL" id="MBS7527305.1"/>
    </source>
</evidence>
<evidence type="ECO:0000256" key="1">
    <source>
        <dbReference type="ARBA" id="ARBA00002485"/>
    </source>
</evidence>
<dbReference type="InterPro" id="IPR041719">
    <property type="entry name" value="Ferritin_prok"/>
</dbReference>
<dbReference type="RefSeq" id="WP_213237163.1">
    <property type="nucleotide sequence ID" value="NZ_JAHBCL010000018.1"/>
</dbReference>
<protein>
    <recommendedName>
        <fullName evidence="8">Ferritin</fullName>
        <ecNumber evidence="8">1.16.3.2</ecNumber>
    </recommendedName>
</protein>
<keyword evidence="8" id="KW-0963">Cytoplasm</keyword>
<dbReference type="PROSITE" id="PS50905">
    <property type="entry name" value="FERRITIN_LIKE"/>
    <property type="match status" value="1"/>
</dbReference>
<dbReference type="Pfam" id="PF00210">
    <property type="entry name" value="Ferritin"/>
    <property type="match status" value="1"/>
</dbReference>
<dbReference type="SUPFAM" id="SSF47240">
    <property type="entry name" value="Ferritin-like"/>
    <property type="match status" value="1"/>
</dbReference>
<proteinExistence type="inferred from homology"/>
<dbReference type="PANTHER" id="PTHR11431:SF127">
    <property type="entry name" value="BACTERIAL NON-HEME FERRITIN"/>
    <property type="match status" value="1"/>
</dbReference>
<accession>A0ABS5PQ60</accession>
<dbReference type="EC" id="1.16.3.2" evidence="8"/>
<comment type="similarity">
    <text evidence="2 8">Belongs to the ferritin family. Prokaryotic subfamily.</text>
</comment>